<sequence>MNKKKIIAIIVLFLILAGLGAGLYLMRQQQDLREKAAPATTVSLIKPTKTILVGESFDVTVEVDTATNILSGAVLEVNFDKEKLTLASFSPSTLLPVELAKAQINNSAGSATISLGAQPANPPQGKGTIATLKFEAKAAGNAAITFGPNTKASGTNEAIDVIIGKNPATITILATAASPSPSASPAVLSPSPSASPVAGSAASPSPSTAPVGGSIASPSPSASPAAKPTVALPANKTVKVGDTISGTAKPNSNVTITIQSEPITATVKADATGKWSYTIPATLASGTHTITITDSNGTYTTTFTVSGVQGGTTTPSGETPVAGFSLPTYAAILGGLLFIVAGSLFAFK</sequence>
<reference evidence="4 5" key="1">
    <citation type="journal article" date="2016" name="Nat. Commun.">
        <title>Thousands of microbial genomes shed light on interconnected biogeochemical processes in an aquifer system.</title>
        <authorList>
            <person name="Anantharaman K."/>
            <person name="Brown C.T."/>
            <person name="Hug L.A."/>
            <person name="Sharon I."/>
            <person name="Castelle C.J."/>
            <person name="Probst A.J."/>
            <person name="Thomas B.C."/>
            <person name="Singh A."/>
            <person name="Wilkins M.J."/>
            <person name="Karaoz U."/>
            <person name="Brodie E.L."/>
            <person name="Williams K.H."/>
            <person name="Hubbard S.S."/>
            <person name="Banfield J.F."/>
        </authorList>
    </citation>
    <scope>NUCLEOTIDE SEQUENCE [LARGE SCALE GENOMIC DNA]</scope>
</reference>
<accession>A0A1G1V4Y5</accession>
<comment type="caution">
    <text evidence="4">The sequence shown here is derived from an EMBL/GenBank/DDBJ whole genome shotgun (WGS) entry which is preliminary data.</text>
</comment>
<dbReference type="InterPro" id="IPR013783">
    <property type="entry name" value="Ig-like_fold"/>
</dbReference>
<dbReference type="EMBL" id="MHCA01000055">
    <property type="protein sequence ID" value="OGY10439.1"/>
    <property type="molecule type" value="Genomic_DNA"/>
</dbReference>
<keyword evidence="2" id="KW-1133">Transmembrane helix</keyword>
<dbReference type="Pfam" id="PF17936">
    <property type="entry name" value="Big_6"/>
    <property type="match status" value="1"/>
</dbReference>
<dbReference type="InterPro" id="IPR008965">
    <property type="entry name" value="CBM2/CBM3_carb-bd_dom_sf"/>
</dbReference>
<proteinExistence type="predicted"/>
<evidence type="ECO:0000313" key="5">
    <source>
        <dbReference type="Proteomes" id="UP000178272"/>
    </source>
</evidence>
<dbReference type="Gene3D" id="2.60.40.680">
    <property type="match status" value="1"/>
</dbReference>
<organism evidence="4 5">
    <name type="scientific">Candidatus Blackburnbacteria bacterium RIFCSPHIGHO2_12_FULL_41_13b</name>
    <dbReference type="NCBI Taxonomy" id="1797517"/>
    <lineage>
        <taxon>Bacteria</taxon>
        <taxon>Candidatus Blackburniibacteriota</taxon>
    </lineage>
</organism>
<feature type="domain" description="Bacterial Ig" evidence="3">
    <location>
        <begin position="233"/>
        <end position="305"/>
    </location>
</feature>
<keyword evidence="2" id="KW-0472">Membrane</keyword>
<dbReference type="CDD" id="cd08547">
    <property type="entry name" value="Type_II_cohesin"/>
    <property type="match status" value="1"/>
</dbReference>
<gene>
    <name evidence="4" type="ORF">A3F61_02950</name>
</gene>
<dbReference type="InterPro" id="IPR041498">
    <property type="entry name" value="Big_6"/>
</dbReference>
<keyword evidence="2" id="KW-0812">Transmembrane</keyword>
<dbReference type="SUPFAM" id="SSF49384">
    <property type="entry name" value="Carbohydrate-binding domain"/>
    <property type="match status" value="1"/>
</dbReference>
<evidence type="ECO:0000256" key="2">
    <source>
        <dbReference type="SAM" id="Phobius"/>
    </source>
</evidence>
<dbReference type="Gene3D" id="2.60.40.10">
    <property type="entry name" value="Immunoglobulins"/>
    <property type="match status" value="1"/>
</dbReference>
<dbReference type="Proteomes" id="UP000178272">
    <property type="component" value="Unassembled WGS sequence"/>
</dbReference>
<evidence type="ECO:0000256" key="1">
    <source>
        <dbReference type="SAM" id="MobiDB-lite"/>
    </source>
</evidence>
<dbReference type="STRING" id="1797517.A3F61_02950"/>
<feature type="transmembrane region" description="Helical" evidence="2">
    <location>
        <begin position="326"/>
        <end position="347"/>
    </location>
</feature>
<dbReference type="GO" id="GO:0030246">
    <property type="term" value="F:carbohydrate binding"/>
    <property type="evidence" value="ECO:0007669"/>
    <property type="project" value="InterPro"/>
</dbReference>
<protein>
    <recommendedName>
        <fullName evidence="3">Bacterial Ig domain-containing protein</fullName>
    </recommendedName>
</protein>
<feature type="region of interest" description="Disordered" evidence="1">
    <location>
        <begin position="181"/>
        <end position="228"/>
    </location>
</feature>
<evidence type="ECO:0000259" key="3">
    <source>
        <dbReference type="Pfam" id="PF17936"/>
    </source>
</evidence>
<evidence type="ECO:0000313" key="4">
    <source>
        <dbReference type="EMBL" id="OGY10439.1"/>
    </source>
</evidence>
<dbReference type="AlphaFoldDB" id="A0A1G1V4Y5"/>
<name>A0A1G1V4Y5_9BACT</name>